<dbReference type="NCBIfam" id="TIGR00732">
    <property type="entry name" value="dprA"/>
    <property type="match status" value="1"/>
</dbReference>
<feature type="domain" description="DprA winged helix" evidence="3">
    <location>
        <begin position="356"/>
        <end position="412"/>
    </location>
</feature>
<dbReference type="PANTHER" id="PTHR43022:SF1">
    <property type="entry name" value="PROTEIN SMF"/>
    <property type="match status" value="1"/>
</dbReference>
<evidence type="ECO:0000313" key="4">
    <source>
        <dbReference type="EMBL" id="SEF54256.1"/>
    </source>
</evidence>
<sequence>MKEEQQAEARLAWLALMLSPGMGPTRCARAVQRLGAPERLFACALTELEGTGMPAEAAHFVFDGRARKAAIEESARTADAGAAWITRDDDEYPAGLLEIYDPPPILWVRGRMDRLNRPGIAVVGTRQPSTYGAAMAESLSRDLAARGMTIFSGMARGVDTAAHKGALAGGGITVAVWGTGIDVIYPKENKRLAEQIVEQGGALVSEFPLGTFPAPQNFPIRNRTLSGMSSGVLVVEAGEYSGTRITARCALDQGRDVYAVPGNVTTKNAWGPNTLIKQGAKLTATWEDVWEDLPSQVRLALEDEMAARYSDGAGGDGSRNESLQGATASLFDERGPERSEFRTGASLAGFVERGAMPLGEHERLVLEQLRVDESLQLDELIERLESKVTSGEVFTALFELELAGRVRQMPGKNYVRRL</sequence>
<comment type="similarity">
    <text evidence="1">Belongs to the DprA/Smf family.</text>
</comment>
<dbReference type="Proteomes" id="UP000236728">
    <property type="component" value="Unassembled WGS sequence"/>
</dbReference>
<protein>
    <submittedName>
        <fullName evidence="4">DNA processing protein</fullName>
    </submittedName>
</protein>
<feature type="domain" description="Smf/DprA SLOG" evidence="2">
    <location>
        <begin position="85"/>
        <end position="293"/>
    </location>
</feature>
<dbReference type="EMBL" id="FNVA01000001">
    <property type="protein sequence ID" value="SEF54256.1"/>
    <property type="molecule type" value="Genomic_DNA"/>
</dbReference>
<organism evidence="4 5">
    <name type="scientific">Bryocella elongata</name>
    <dbReference type="NCBI Taxonomy" id="863522"/>
    <lineage>
        <taxon>Bacteria</taxon>
        <taxon>Pseudomonadati</taxon>
        <taxon>Acidobacteriota</taxon>
        <taxon>Terriglobia</taxon>
        <taxon>Terriglobales</taxon>
        <taxon>Acidobacteriaceae</taxon>
        <taxon>Bryocella</taxon>
    </lineage>
</organism>
<evidence type="ECO:0000313" key="5">
    <source>
        <dbReference type="Proteomes" id="UP000236728"/>
    </source>
</evidence>
<dbReference type="InterPro" id="IPR057666">
    <property type="entry name" value="DrpA_SLOG"/>
</dbReference>
<keyword evidence="5" id="KW-1185">Reference proteome</keyword>
<dbReference type="Gene3D" id="1.10.10.10">
    <property type="entry name" value="Winged helix-like DNA-binding domain superfamily/Winged helix DNA-binding domain"/>
    <property type="match status" value="1"/>
</dbReference>
<dbReference type="AlphaFoldDB" id="A0A1H5SUL3"/>
<reference evidence="4 5" key="1">
    <citation type="submission" date="2016-10" db="EMBL/GenBank/DDBJ databases">
        <authorList>
            <person name="de Groot N.N."/>
        </authorList>
    </citation>
    <scope>NUCLEOTIDE SEQUENCE [LARGE SCALE GENOMIC DNA]</scope>
    <source>
        <strain evidence="4 5">DSM 22489</strain>
    </source>
</reference>
<dbReference type="InterPro" id="IPR036388">
    <property type="entry name" value="WH-like_DNA-bd_sf"/>
</dbReference>
<proteinExistence type="inferred from homology"/>
<dbReference type="InterPro" id="IPR041614">
    <property type="entry name" value="DprA_WH"/>
</dbReference>
<dbReference type="GO" id="GO:0009294">
    <property type="term" value="P:DNA-mediated transformation"/>
    <property type="evidence" value="ECO:0007669"/>
    <property type="project" value="InterPro"/>
</dbReference>
<evidence type="ECO:0000259" key="3">
    <source>
        <dbReference type="Pfam" id="PF17782"/>
    </source>
</evidence>
<gene>
    <name evidence="4" type="ORF">SAMN05421819_0362</name>
</gene>
<dbReference type="Pfam" id="PF02481">
    <property type="entry name" value="DNA_processg_A"/>
    <property type="match status" value="1"/>
</dbReference>
<dbReference type="RefSeq" id="WP_103931305.1">
    <property type="nucleotide sequence ID" value="NZ_FNVA01000001.1"/>
</dbReference>
<dbReference type="InterPro" id="IPR003488">
    <property type="entry name" value="DprA"/>
</dbReference>
<name>A0A1H5SUL3_9BACT</name>
<accession>A0A1H5SUL3</accession>
<dbReference type="SUPFAM" id="SSF102405">
    <property type="entry name" value="MCP/YpsA-like"/>
    <property type="match status" value="1"/>
</dbReference>
<dbReference type="Pfam" id="PF17782">
    <property type="entry name" value="WHD_DprA"/>
    <property type="match status" value="1"/>
</dbReference>
<dbReference type="Gene3D" id="3.40.50.450">
    <property type="match status" value="1"/>
</dbReference>
<dbReference type="OrthoDB" id="9785707at2"/>
<evidence type="ECO:0000256" key="1">
    <source>
        <dbReference type="ARBA" id="ARBA00006525"/>
    </source>
</evidence>
<evidence type="ECO:0000259" key="2">
    <source>
        <dbReference type="Pfam" id="PF02481"/>
    </source>
</evidence>
<dbReference type="PANTHER" id="PTHR43022">
    <property type="entry name" value="PROTEIN SMF"/>
    <property type="match status" value="1"/>
</dbReference>